<dbReference type="PANTHER" id="PTHR45569">
    <property type="entry name" value="SENSOR PROTEIN KDPD"/>
    <property type="match status" value="1"/>
</dbReference>
<dbReference type="SUPFAM" id="SSF55874">
    <property type="entry name" value="ATPase domain of HSP90 chaperone/DNA topoisomerase II/histidine kinase"/>
    <property type="match status" value="1"/>
</dbReference>
<name>I7M1R7_TETTS</name>
<dbReference type="PANTHER" id="PTHR45569:SF1">
    <property type="entry name" value="SENSOR PROTEIN KDPD"/>
    <property type="match status" value="1"/>
</dbReference>
<dbReference type="Gene3D" id="3.30.565.10">
    <property type="entry name" value="Histidine kinase-like ATPase, C-terminal domain"/>
    <property type="match status" value="1"/>
</dbReference>
<dbReference type="GO" id="GO:0000155">
    <property type="term" value="F:phosphorelay sensor kinase activity"/>
    <property type="evidence" value="ECO:0007669"/>
    <property type="project" value="TreeGrafter"/>
</dbReference>
<keyword evidence="2" id="KW-1133">Transmembrane helix</keyword>
<dbReference type="GO" id="GO:0005886">
    <property type="term" value="C:plasma membrane"/>
    <property type="evidence" value="ECO:0007669"/>
    <property type="project" value="TreeGrafter"/>
</dbReference>
<dbReference type="Pfam" id="PF02518">
    <property type="entry name" value="HATPase_c"/>
    <property type="match status" value="1"/>
</dbReference>
<dbReference type="InterPro" id="IPR003594">
    <property type="entry name" value="HATPase_dom"/>
</dbReference>
<dbReference type="InterPro" id="IPR036890">
    <property type="entry name" value="HATPase_C_sf"/>
</dbReference>
<keyword evidence="6" id="KW-1185">Reference proteome</keyword>
<dbReference type="InterPro" id="IPR005467">
    <property type="entry name" value="His_kinase_dom"/>
</dbReference>
<evidence type="ECO:0000256" key="2">
    <source>
        <dbReference type="SAM" id="Phobius"/>
    </source>
</evidence>
<feature type="transmembrane region" description="Helical" evidence="2">
    <location>
        <begin position="34"/>
        <end position="53"/>
    </location>
</feature>
<dbReference type="Proteomes" id="UP000009168">
    <property type="component" value="Unassembled WGS sequence"/>
</dbReference>
<keyword evidence="2 5" id="KW-0812">Transmembrane</keyword>
<evidence type="ECO:0000313" key="6">
    <source>
        <dbReference type="Proteomes" id="UP000009168"/>
    </source>
</evidence>
<dbReference type="GeneID" id="7824396"/>
<evidence type="ECO:0000313" key="5">
    <source>
        <dbReference type="EMBL" id="EAR97419.2"/>
    </source>
</evidence>
<dbReference type="KEGG" id="tet:TTHERM_00340000"/>
<accession>I7M1R7</accession>
<dbReference type="InParanoid" id="I7M1R7"/>
<dbReference type="AlphaFoldDB" id="I7M1R7"/>
<dbReference type="SUPFAM" id="SSF52172">
    <property type="entry name" value="CheY-like"/>
    <property type="match status" value="1"/>
</dbReference>
<evidence type="ECO:0000256" key="1">
    <source>
        <dbReference type="PROSITE-ProRule" id="PRU00169"/>
    </source>
</evidence>
<feature type="transmembrane region" description="Helical" evidence="2">
    <location>
        <begin position="126"/>
        <end position="155"/>
    </location>
</feature>
<protein>
    <submittedName>
        <fullName evidence="5">Transmembrane protein, putative</fullName>
    </submittedName>
</protein>
<evidence type="ECO:0000259" key="3">
    <source>
        <dbReference type="PROSITE" id="PS50109"/>
    </source>
</evidence>
<dbReference type="InterPro" id="IPR001789">
    <property type="entry name" value="Sig_transdc_resp-reg_receiver"/>
</dbReference>
<dbReference type="InterPro" id="IPR011006">
    <property type="entry name" value="CheY-like_superfamily"/>
</dbReference>
<feature type="transmembrane region" description="Helical" evidence="2">
    <location>
        <begin position="83"/>
        <end position="105"/>
    </location>
</feature>
<dbReference type="PROSITE" id="PS50109">
    <property type="entry name" value="HIS_KIN"/>
    <property type="match status" value="1"/>
</dbReference>
<dbReference type="Gene3D" id="3.40.50.2300">
    <property type="match status" value="1"/>
</dbReference>
<sequence>MGNPLNLFTLQFQTKELQDSFEHYQQKKYSHGHLQLLISFIIQLIICGILFIASNFSYSIIPLAILNLISTVLQAALSQYRFYLNQAVFIISSGSVLVTLILLSTSQYSESITGNYKQDLYFIGGLLQLLVNCFFTSQWTIKIIFIIVNAILLNIFYDLEIIAYVITGLILLGYTLNLYKQEKESRIQFLILQQKSKSLVNWEKFLDTSYQDPVFVINITQRLQGSISNAKQRPSIDKLNVKNFNQEIIEKEEKDQKRRHDQIQDFSNNKQIKGFSVDMLQAQQRNQEIPGIPSQISRNFDFESERSEKKFFQNSFKNKLNLQFQHPEEIGSDVQGALRSEKIVGIMDNNQSRYNKFSQSNLDSRKISSDEYDSLPLKFQNLACQKEFYQKVNQTDYFLQEMQRITVYIPIEQAIELQFSQELQQQNQDKHKQMNNMQFFYGKGINNQSNSSNQIASSSRLQEHDYKNPKKFYKSTLTEFIQKKIQQNKIQKKCQNSNLYFLDELGEESDFFEVSEIISFENCERQVNNGFGYQIKYYNIHLYEGVFKGVPSIIGVMKDITEQQKYFQQRYREIQKEKLIQSLVHEINPPLSKLMNCIDALNDQGIDHDHATYVAKQNSMQVYFIVNDIIDYFRLVNSQLDIKKNWFTVNQLQSDISLIFEEQMKERCINFEFCSLIDQSEKINSDFLRLKQIIVNLISLSLKYTTEGNIKIYMSYYDTKKETIEFIIQHTESFLPKEIIQQLRSSFQIFDNKYDDFTSGKNLQLLLCQGLVERIGPSHFFVKQDDGNVEIRFKIYSNYSQIFKQIDSRTNFISFNRENNQAFLDQYRRSQSKIDHSASQIVKKNQAYTYNGIDPQNYGQGIQFQKKNTQNNQIQKNIGQQIQKQGSGNQNINHEQFIPSQGQIQTFQIRNHQPSLQLMLNQQSQIFYPNFQQNQQPQGIFESACLLTEEIGEKRDFDNDQQVHYIHKDYKLKSKYDIETTNTLSKIRSTADTFEMDFLEDLKRFLNYSRILIINDEQEDINTLIDLLQTKVKEIEIHIAENSKIALQRIIDADNDAFQYSNPDFNYKLIIMSINTKSGDSFLDVRKMKKYISQLPNSQNIPVILVSKEINQEYLNMAEQVGALALFFHPLSLENLQLCLKKYNKIPSLNQIQI</sequence>
<dbReference type="EMBL" id="GG662666">
    <property type="protein sequence ID" value="EAR97419.2"/>
    <property type="molecule type" value="Genomic_DNA"/>
</dbReference>
<reference evidence="6" key="1">
    <citation type="journal article" date="2006" name="PLoS Biol.">
        <title>Macronuclear genome sequence of the ciliate Tetrahymena thermophila, a model eukaryote.</title>
        <authorList>
            <person name="Eisen J.A."/>
            <person name="Coyne R.S."/>
            <person name="Wu M."/>
            <person name="Wu D."/>
            <person name="Thiagarajan M."/>
            <person name="Wortman J.R."/>
            <person name="Badger J.H."/>
            <person name="Ren Q."/>
            <person name="Amedeo P."/>
            <person name="Jones K.M."/>
            <person name="Tallon L.J."/>
            <person name="Delcher A.L."/>
            <person name="Salzberg S.L."/>
            <person name="Silva J.C."/>
            <person name="Haas B.J."/>
            <person name="Majoros W.H."/>
            <person name="Farzad M."/>
            <person name="Carlton J.M."/>
            <person name="Smith R.K. Jr."/>
            <person name="Garg J."/>
            <person name="Pearlman R.E."/>
            <person name="Karrer K.M."/>
            <person name="Sun L."/>
            <person name="Manning G."/>
            <person name="Elde N.C."/>
            <person name="Turkewitz A.P."/>
            <person name="Asai D.J."/>
            <person name="Wilkes D.E."/>
            <person name="Wang Y."/>
            <person name="Cai H."/>
            <person name="Collins K."/>
            <person name="Stewart B.A."/>
            <person name="Lee S.R."/>
            <person name="Wilamowska K."/>
            <person name="Weinberg Z."/>
            <person name="Ruzzo W.L."/>
            <person name="Wloga D."/>
            <person name="Gaertig J."/>
            <person name="Frankel J."/>
            <person name="Tsao C.-C."/>
            <person name="Gorovsky M.A."/>
            <person name="Keeling P.J."/>
            <person name="Waller R.F."/>
            <person name="Patron N.J."/>
            <person name="Cherry J.M."/>
            <person name="Stover N.A."/>
            <person name="Krieger C.J."/>
            <person name="del Toro C."/>
            <person name="Ryder H.F."/>
            <person name="Williamson S.C."/>
            <person name="Barbeau R.A."/>
            <person name="Hamilton E.P."/>
            <person name="Orias E."/>
        </authorList>
    </citation>
    <scope>NUCLEOTIDE SEQUENCE [LARGE SCALE GENOMIC DNA]</scope>
    <source>
        <strain evidence="6">SB210</strain>
    </source>
</reference>
<dbReference type="STRING" id="312017.I7M1R7"/>
<gene>
    <name evidence="5" type="ORF">TTHERM_00340000</name>
</gene>
<dbReference type="OrthoDB" id="60033at2759"/>
<dbReference type="RefSeq" id="XP_001017664.2">
    <property type="nucleotide sequence ID" value="XM_001017664.2"/>
</dbReference>
<evidence type="ECO:0000259" key="4">
    <source>
        <dbReference type="PROSITE" id="PS50110"/>
    </source>
</evidence>
<dbReference type="InterPro" id="IPR052023">
    <property type="entry name" value="Histidine_kinase_KdpD"/>
</dbReference>
<comment type="caution">
    <text evidence="1">Lacks conserved residue(s) required for the propagation of feature annotation.</text>
</comment>
<dbReference type="PROSITE" id="PS50110">
    <property type="entry name" value="RESPONSE_REGULATORY"/>
    <property type="match status" value="1"/>
</dbReference>
<proteinExistence type="predicted"/>
<feature type="domain" description="Histidine kinase" evidence="3">
    <location>
        <begin position="582"/>
        <end position="791"/>
    </location>
</feature>
<feature type="domain" description="Response regulatory" evidence="4">
    <location>
        <begin position="1010"/>
        <end position="1144"/>
    </location>
</feature>
<keyword evidence="2" id="KW-0472">Membrane</keyword>
<organism evidence="5 6">
    <name type="scientific">Tetrahymena thermophila (strain SB210)</name>
    <dbReference type="NCBI Taxonomy" id="312017"/>
    <lineage>
        <taxon>Eukaryota</taxon>
        <taxon>Sar</taxon>
        <taxon>Alveolata</taxon>
        <taxon>Ciliophora</taxon>
        <taxon>Intramacronucleata</taxon>
        <taxon>Oligohymenophorea</taxon>
        <taxon>Hymenostomatida</taxon>
        <taxon>Tetrahymenina</taxon>
        <taxon>Tetrahymenidae</taxon>
        <taxon>Tetrahymena</taxon>
    </lineage>
</organism>